<dbReference type="InterPro" id="IPR050228">
    <property type="entry name" value="Carboxylesterase_BioH"/>
</dbReference>
<feature type="domain" description="AB hydrolase-1" evidence="1">
    <location>
        <begin position="27"/>
        <end position="275"/>
    </location>
</feature>
<sequence length="287" mass="31492">MTAQAIITPLKQGKMPAVHHIGDGPQVLFHHATGLGPRCYASFLSELAPDFSPTALMMRPLWPDGPAPDRKREWDVFADDMIAWIEANGSAPVLAVGHSIGAATTAMAAVKRPDLFKGLVLLEPAGVTARIKFLLRLIPYMMRSTRGPAAEVLNGPTSWPGIDAAFADYRNSRAYRRFDDQKLRTLIEALTVPKEDGGIRLEYPRDWEAHLYATPPYILPTLKKLTVPTRIITGKPSLFMDPSIAQALHIARPDLPFTSLTDYGHLLPLEAPAEVGRATREALASLM</sequence>
<proteinExistence type="predicted"/>
<dbReference type="InterPro" id="IPR000073">
    <property type="entry name" value="AB_hydrolase_1"/>
</dbReference>
<protein>
    <submittedName>
        <fullName evidence="2">Pimeloyl-ACP methyl ester carboxylesterase</fullName>
    </submittedName>
</protein>
<dbReference type="Gene3D" id="3.40.50.1820">
    <property type="entry name" value="alpha/beta hydrolase"/>
    <property type="match status" value="1"/>
</dbReference>
<reference evidence="2 3" key="1">
    <citation type="submission" date="2019-03" db="EMBL/GenBank/DDBJ databases">
        <title>Genomic Encyclopedia of Archaeal and Bacterial Type Strains, Phase II (KMG-II): from individual species to whole genera.</title>
        <authorList>
            <person name="Goeker M."/>
        </authorList>
    </citation>
    <scope>NUCLEOTIDE SEQUENCE [LARGE SCALE GENOMIC DNA]</scope>
    <source>
        <strain evidence="2 3">DSM 26433</strain>
    </source>
</reference>
<dbReference type="AlphaFoldDB" id="A0A4R1NN71"/>
<evidence type="ECO:0000313" key="3">
    <source>
        <dbReference type="Proteomes" id="UP000295673"/>
    </source>
</evidence>
<comment type="caution">
    <text evidence="2">The sequence shown here is derived from an EMBL/GenBank/DDBJ whole genome shotgun (WGS) entry which is preliminary data.</text>
</comment>
<organism evidence="2 3">
    <name type="scientific">Shimia isoporae</name>
    <dbReference type="NCBI Taxonomy" id="647720"/>
    <lineage>
        <taxon>Bacteria</taxon>
        <taxon>Pseudomonadati</taxon>
        <taxon>Pseudomonadota</taxon>
        <taxon>Alphaproteobacteria</taxon>
        <taxon>Rhodobacterales</taxon>
        <taxon>Roseobacteraceae</taxon>
    </lineage>
</organism>
<dbReference type="RefSeq" id="WP_132859286.1">
    <property type="nucleotide sequence ID" value="NZ_SMGR01000001.1"/>
</dbReference>
<keyword evidence="3" id="KW-1185">Reference proteome</keyword>
<dbReference type="PANTHER" id="PTHR43194">
    <property type="entry name" value="HYDROLASE ALPHA/BETA FOLD FAMILY"/>
    <property type="match status" value="1"/>
</dbReference>
<dbReference type="PANTHER" id="PTHR43194:SF2">
    <property type="entry name" value="PEROXISOMAL MEMBRANE PROTEIN LPX1"/>
    <property type="match status" value="1"/>
</dbReference>
<evidence type="ECO:0000259" key="1">
    <source>
        <dbReference type="Pfam" id="PF12697"/>
    </source>
</evidence>
<name>A0A4R1NN71_9RHOB</name>
<dbReference type="EMBL" id="SMGR01000001">
    <property type="protein sequence ID" value="TCL09231.1"/>
    <property type="molecule type" value="Genomic_DNA"/>
</dbReference>
<dbReference type="Pfam" id="PF12697">
    <property type="entry name" value="Abhydrolase_6"/>
    <property type="match status" value="1"/>
</dbReference>
<dbReference type="OrthoDB" id="9804723at2"/>
<dbReference type="InterPro" id="IPR029058">
    <property type="entry name" value="AB_hydrolase_fold"/>
</dbReference>
<dbReference type="Proteomes" id="UP000295673">
    <property type="component" value="Unassembled WGS sequence"/>
</dbReference>
<accession>A0A4R1NN71</accession>
<dbReference type="SUPFAM" id="SSF53474">
    <property type="entry name" value="alpha/beta-Hydrolases"/>
    <property type="match status" value="1"/>
</dbReference>
<evidence type="ECO:0000313" key="2">
    <source>
        <dbReference type="EMBL" id="TCL09231.1"/>
    </source>
</evidence>
<gene>
    <name evidence="2" type="ORF">BXY66_1276</name>
</gene>